<dbReference type="Proteomes" id="UP000000305">
    <property type="component" value="Unassembled WGS sequence"/>
</dbReference>
<dbReference type="InParanoid" id="E9H7L0"/>
<reference evidence="1 2" key="1">
    <citation type="journal article" date="2011" name="Science">
        <title>The ecoresponsive genome of Daphnia pulex.</title>
        <authorList>
            <person name="Colbourne J.K."/>
            <person name="Pfrender M.E."/>
            <person name="Gilbert D."/>
            <person name="Thomas W.K."/>
            <person name="Tucker A."/>
            <person name="Oakley T.H."/>
            <person name="Tokishita S."/>
            <person name="Aerts A."/>
            <person name="Arnold G.J."/>
            <person name="Basu M.K."/>
            <person name="Bauer D.J."/>
            <person name="Caceres C.E."/>
            <person name="Carmel L."/>
            <person name="Casola C."/>
            <person name="Choi J.H."/>
            <person name="Detter J.C."/>
            <person name="Dong Q."/>
            <person name="Dusheyko S."/>
            <person name="Eads B.D."/>
            <person name="Frohlich T."/>
            <person name="Geiler-Samerotte K.A."/>
            <person name="Gerlach D."/>
            <person name="Hatcher P."/>
            <person name="Jogdeo S."/>
            <person name="Krijgsveld J."/>
            <person name="Kriventseva E.V."/>
            <person name="Kultz D."/>
            <person name="Laforsch C."/>
            <person name="Lindquist E."/>
            <person name="Lopez J."/>
            <person name="Manak J.R."/>
            <person name="Muller J."/>
            <person name="Pangilinan J."/>
            <person name="Patwardhan R.P."/>
            <person name="Pitluck S."/>
            <person name="Pritham E.J."/>
            <person name="Rechtsteiner A."/>
            <person name="Rho M."/>
            <person name="Rogozin I.B."/>
            <person name="Sakarya O."/>
            <person name="Salamov A."/>
            <person name="Schaack S."/>
            <person name="Shapiro H."/>
            <person name="Shiga Y."/>
            <person name="Skalitzky C."/>
            <person name="Smith Z."/>
            <person name="Souvorov A."/>
            <person name="Sung W."/>
            <person name="Tang Z."/>
            <person name="Tsuchiya D."/>
            <person name="Tu H."/>
            <person name="Vos H."/>
            <person name="Wang M."/>
            <person name="Wolf Y.I."/>
            <person name="Yamagata H."/>
            <person name="Yamada T."/>
            <person name="Ye Y."/>
            <person name="Shaw J.R."/>
            <person name="Andrews J."/>
            <person name="Crease T.J."/>
            <person name="Tang H."/>
            <person name="Lucas S.M."/>
            <person name="Robertson H.M."/>
            <person name="Bork P."/>
            <person name="Koonin E.V."/>
            <person name="Zdobnov E.M."/>
            <person name="Grigoriev I.V."/>
            <person name="Lynch M."/>
            <person name="Boore J.L."/>
        </authorList>
    </citation>
    <scope>NUCLEOTIDE SEQUENCE [LARGE SCALE GENOMIC DNA]</scope>
</reference>
<accession>E9H7L0</accession>
<dbReference type="EMBL" id="GL732601">
    <property type="protein sequence ID" value="EFX72205.1"/>
    <property type="molecule type" value="Genomic_DNA"/>
</dbReference>
<proteinExistence type="predicted"/>
<evidence type="ECO:0000313" key="2">
    <source>
        <dbReference type="Proteomes" id="UP000000305"/>
    </source>
</evidence>
<dbReference type="HOGENOM" id="CLU_1526756_0_0_1"/>
<dbReference type="KEGG" id="dpx:DAPPUDRAFT_254669"/>
<evidence type="ECO:0000313" key="1">
    <source>
        <dbReference type="EMBL" id="EFX72205.1"/>
    </source>
</evidence>
<sequence>MKSLETTTRAFFLSGILLRGIPDDSFYIFCHGLRSMYNVTPKYETVISCAELLSAIKSNITHCGLCPQLNGYIYAMLQGIEQRTGKVPSGRNTSDLTKQTISVYATNSKFKLPHLSPCLRYFTIGVKLHCKGNTEKKPAGCYAVFVLLSASANKKFTLGITARNPLFMQGPYSLNS</sequence>
<protein>
    <submittedName>
        <fullName evidence="1">Uncharacterized protein</fullName>
    </submittedName>
</protein>
<dbReference type="AlphaFoldDB" id="E9H7L0"/>
<gene>
    <name evidence="1" type="ORF">DAPPUDRAFT_254669</name>
</gene>
<organism evidence="1 2">
    <name type="scientific">Daphnia pulex</name>
    <name type="common">Water flea</name>
    <dbReference type="NCBI Taxonomy" id="6669"/>
    <lineage>
        <taxon>Eukaryota</taxon>
        <taxon>Metazoa</taxon>
        <taxon>Ecdysozoa</taxon>
        <taxon>Arthropoda</taxon>
        <taxon>Crustacea</taxon>
        <taxon>Branchiopoda</taxon>
        <taxon>Diplostraca</taxon>
        <taxon>Cladocera</taxon>
        <taxon>Anomopoda</taxon>
        <taxon>Daphniidae</taxon>
        <taxon>Daphnia</taxon>
    </lineage>
</organism>
<name>E9H7L0_DAPPU</name>
<keyword evidence="2" id="KW-1185">Reference proteome</keyword>